<name>A0ABQ9BWI2_9ROSI</name>
<organism evidence="2 3">
    <name type="scientific">Salix suchowensis</name>
    <dbReference type="NCBI Taxonomy" id="1278906"/>
    <lineage>
        <taxon>Eukaryota</taxon>
        <taxon>Viridiplantae</taxon>
        <taxon>Streptophyta</taxon>
        <taxon>Embryophyta</taxon>
        <taxon>Tracheophyta</taxon>
        <taxon>Spermatophyta</taxon>
        <taxon>Magnoliopsida</taxon>
        <taxon>eudicotyledons</taxon>
        <taxon>Gunneridae</taxon>
        <taxon>Pentapetalae</taxon>
        <taxon>rosids</taxon>
        <taxon>fabids</taxon>
        <taxon>Malpighiales</taxon>
        <taxon>Salicaceae</taxon>
        <taxon>Saliceae</taxon>
        <taxon>Salix</taxon>
    </lineage>
</organism>
<reference evidence="2" key="2">
    <citation type="journal article" date="2023" name="Int. J. Mol. Sci.">
        <title>De Novo Assembly and Annotation of 11 Diverse Shrub Willow (Salix) Genomes Reveals Novel Gene Organization in Sex-Linked Regions.</title>
        <authorList>
            <person name="Hyden B."/>
            <person name="Feng K."/>
            <person name="Yates T.B."/>
            <person name="Jawdy S."/>
            <person name="Cereghino C."/>
            <person name="Smart L.B."/>
            <person name="Muchero W."/>
        </authorList>
    </citation>
    <scope>NUCLEOTIDE SEQUENCE</scope>
    <source>
        <tissue evidence="2">Shoot tip</tissue>
    </source>
</reference>
<keyword evidence="1" id="KW-0812">Transmembrane</keyword>
<feature type="transmembrane region" description="Helical" evidence="1">
    <location>
        <begin position="121"/>
        <end position="144"/>
    </location>
</feature>
<dbReference type="Proteomes" id="UP001141253">
    <property type="component" value="Chromosome 2"/>
</dbReference>
<evidence type="ECO:0000313" key="2">
    <source>
        <dbReference type="EMBL" id="KAJ6391553.1"/>
    </source>
</evidence>
<evidence type="ECO:0000256" key="1">
    <source>
        <dbReference type="SAM" id="Phobius"/>
    </source>
</evidence>
<accession>A0ABQ9BWI2</accession>
<keyword evidence="1" id="KW-1133">Transmembrane helix</keyword>
<reference evidence="2" key="1">
    <citation type="submission" date="2022-10" db="EMBL/GenBank/DDBJ databases">
        <authorList>
            <person name="Hyden B.L."/>
            <person name="Feng K."/>
            <person name="Yates T."/>
            <person name="Jawdy S."/>
            <person name="Smart L.B."/>
            <person name="Muchero W."/>
        </authorList>
    </citation>
    <scope>NUCLEOTIDE SEQUENCE</scope>
    <source>
        <tissue evidence="2">Shoot tip</tissue>
    </source>
</reference>
<dbReference type="EMBL" id="JAPFFI010000006">
    <property type="protein sequence ID" value="KAJ6391553.1"/>
    <property type="molecule type" value="Genomic_DNA"/>
</dbReference>
<sequence length="146" mass="15980">MAESMELYMKVEGKQENRRIKLSSNPSLNNVNRENLDPNTSSFIIPPLTFATKVTHAGYTDRGFLVRVVIITIRFGARNAGKRLVRAWVNLIAPTSSGFHYRVHERGGGLPCGNGGGAGAFFVFLLVGFSSVVIGEEFALLGFFTL</sequence>
<protein>
    <submittedName>
        <fullName evidence="2">Uncharacterized protein</fullName>
    </submittedName>
</protein>
<gene>
    <name evidence="2" type="ORF">OIU77_025517</name>
</gene>
<proteinExistence type="predicted"/>
<keyword evidence="3" id="KW-1185">Reference proteome</keyword>
<evidence type="ECO:0000313" key="3">
    <source>
        <dbReference type="Proteomes" id="UP001141253"/>
    </source>
</evidence>
<comment type="caution">
    <text evidence="2">The sequence shown here is derived from an EMBL/GenBank/DDBJ whole genome shotgun (WGS) entry which is preliminary data.</text>
</comment>
<keyword evidence="1" id="KW-0472">Membrane</keyword>